<evidence type="ECO:0000313" key="2">
    <source>
        <dbReference type="EMBL" id="QWV11807.1"/>
    </source>
</evidence>
<dbReference type="EMBL" id="CP076686">
    <property type="protein sequence ID" value="QWV11807.1"/>
    <property type="molecule type" value="Genomic_DNA"/>
</dbReference>
<dbReference type="GeneID" id="78560579"/>
<proteinExistence type="predicted"/>
<dbReference type="RefSeq" id="WP_041645270.1">
    <property type="nucleotide sequence ID" value="NZ_CP076686.1"/>
</dbReference>
<dbReference type="Proteomes" id="UP000683442">
    <property type="component" value="Chromosome"/>
</dbReference>
<name>A0ABX8IJU1_9GAMM</name>
<accession>A0ABX8IJU1</accession>
<protein>
    <submittedName>
        <fullName evidence="2">Uncharacterized protein</fullName>
    </submittedName>
</protein>
<gene>
    <name evidence="2" type="ORF">KQ249_14060</name>
</gene>
<keyword evidence="3" id="KW-1185">Reference proteome</keyword>
<sequence length="65" mass="6987">MATINFPDNTPVTVIKQALATVGKSLQYRPGPNSKPQPEDVPDVRHSALASVQPTPGLADQNRNH</sequence>
<organism evidence="2 3">
    <name type="scientific">Marinobacter adhaerens</name>
    <dbReference type="NCBI Taxonomy" id="1033846"/>
    <lineage>
        <taxon>Bacteria</taxon>
        <taxon>Pseudomonadati</taxon>
        <taxon>Pseudomonadota</taxon>
        <taxon>Gammaproteobacteria</taxon>
        <taxon>Pseudomonadales</taxon>
        <taxon>Marinobacteraceae</taxon>
        <taxon>Marinobacter</taxon>
    </lineage>
</organism>
<reference evidence="2 3" key="1">
    <citation type="submission" date="2021-06" db="EMBL/GenBank/DDBJ databases">
        <title>Microbial metabolic specificity influences pelagic lipid remineralization.</title>
        <authorList>
            <person name="Behrendt L."/>
            <person name="Hunter J.E."/>
            <person name="Alcolombri U."/>
            <person name="Smriga S."/>
            <person name="Mincer T."/>
            <person name="Lowenstein D.P."/>
            <person name="Peaudecerf F.J."/>
            <person name="Fernandez V.I."/>
            <person name="Fredricks H."/>
            <person name="Almblad H."/>
            <person name="Harrison J.J."/>
            <person name="Stocker R."/>
            <person name="Van Mooy B.A.S."/>
        </authorList>
    </citation>
    <scope>NUCLEOTIDE SEQUENCE [LARGE SCALE GENOMIC DNA]</scope>
    <source>
        <strain evidence="2 3">HP15-B</strain>
    </source>
</reference>
<feature type="region of interest" description="Disordered" evidence="1">
    <location>
        <begin position="25"/>
        <end position="65"/>
    </location>
</feature>
<evidence type="ECO:0000313" key="3">
    <source>
        <dbReference type="Proteomes" id="UP000683442"/>
    </source>
</evidence>
<evidence type="ECO:0000256" key="1">
    <source>
        <dbReference type="SAM" id="MobiDB-lite"/>
    </source>
</evidence>